<dbReference type="PANTHER" id="PTHR47359">
    <property type="entry name" value="PEPTIDOGLYCAN DL-ENDOPEPTIDASE CWLO"/>
    <property type="match status" value="1"/>
</dbReference>
<dbReference type="InterPro" id="IPR041382">
    <property type="entry name" value="SH3_16"/>
</dbReference>
<evidence type="ECO:0000256" key="1">
    <source>
        <dbReference type="ARBA" id="ARBA00007074"/>
    </source>
</evidence>
<feature type="domain" description="NlpC/P60" evidence="5">
    <location>
        <begin position="151"/>
        <end position="275"/>
    </location>
</feature>
<dbReference type="GO" id="GO:0008234">
    <property type="term" value="F:cysteine-type peptidase activity"/>
    <property type="evidence" value="ECO:0007669"/>
    <property type="project" value="UniProtKB-KW"/>
</dbReference>
<organism evidence="6 7">
    <name type="scientific">Pseudooctadecabacter jejudonensis</name>
    <dbReference type="NCBI Taxonomy" id="1391910"/>
    <lineage>
        <taxon>Bacteria</taxon>
        <taxon>Pseudomonadati</taxon>
        <taxon>Pseudomonadota</taxon>
        <taxon>Alphaproteobacteria</taxon>
        <taxon>Rhodobacterales</taxon>
        <taxon>Paracoccaceae</taxon>
        <taxon>Pseudooctadecabacter</taxon>
    </lineage>
</organism>
<keyword evidence="7" id="KW-1185">Reference proteome</keyword>
<reference evidence="6 7" key="1">
    <citation type="submission" date="2017-03" db="EMBL/GenBank/DDBJ databases">
        <authorList>
            <person name="Afonso C.L."/>
            <person name="Miller P.J."/>
            <person name="Scott M.A."/>
            <person name="Spackman E."/>
            <person name="Goraichik I."/>
            <person name="Dimitrov K.M."/>
            <person name="Suarez D.L."/>
            <person name="Swayne D.E."/>
        </authorList>
    </citation>
    <scope>NUCLEOTIDE SEQUENCE [LARGE SCALE GENOMIC DNA]</scope>
    <source>
        <strain evidence="6 7">CECT 8397</strain>
    </source>
</reference>
<comment type="similarity">
    <text evidence="1">Belongs to the peptidase C40 family.</text>
</comment>
<evidence type="ECO:0000256" key="4">
    <source>
        <dbReference type="ARBA" id="ARBA00022807"/>
    </source>
</evidence>
<keyword evidence="3 6" id="KW-0378">Hydrolase</keyword>
<dbReference type="EC" id="3.4.-.-" evidence="6"/>
<dbReference type="InterPro" id="IPR051794">
    <property type="entry name" value="PG_Endopeptidase_C40"/>
</dbReference>
<dbReference type="InterPro" id="IPR038765">
    <property type="entry name" value="Papain-like_cys_pep_sf"/>
</dbReference>
<gene>
    <name evidence="6" type="primary">ykfC</name>
    <name evidence="6" type="ORF">PSJ8397_01383</name>
</gene>
<dbReference type="PANTHER" id="PTHR47359:SF3">
    <property type="entry name" value="NLP_P60 DOMAIN-CONTAINING PROTEIN-RELATED"/>
    <property type="match status" value="1"/>
</dbReference>
<evidence type="ECO:0000313" key="6">
    <source>
        <dbReference type="EMBL" id="SLN30429.1"/>
    </source>
</evidence>
<dbReference type="AlphaFoldDB" id="A0A1Y5S1E6"/>
<dbReference type="Gene3D" id="3.90.1720.10">
    <property type="entry name" value="endopeptidase domain like (from Nostoc punctiforme)"/>
    <property type="match status" value="1"/>
</dbReference>
<dbReference type="GO" id="GO:0006508">
    <property type="term" value="P:proteolysis"/>
    <property type="evidence" value="ECO:0007669"/>
    <property type="project" value="UniProtKB-KW"/>
</dbReference>
<dbReference type="EMBL" id="FWFT01000002">
    <property type="protein sequence ID" value="SLN30429.1"/>
    <property type="molecule type" value="Genomic_DNA"/>
</dbReference>
<name>A0A1Y5S1E6_9RHOB</name>
<proteinExistence type="inferred from homology"/>
<evidence type="ECO:0000256" key="2">
    <source>
        <dbReference type="ARBA" id="ARBA00022670"/>
    </source>
</evidence>
<sequence length="275" mass="29760">MTDRRLTPANGRVAAVHLKGQVEAKAFVVSEPASIGQTVVDLCASPAGKRDRQLLMGAAVAVYERREGWAFVQSKRDGYVGYVAEAALTAPAQPSHRVSTLATHAYAGESFKSADLVHLPFGAEVTVVDERHKMFETPLGYIPKKHLRPLDQPFADPATVAQLFFGTPYLWGGNSSRGIDCSGLIQTAYHACGHVCPADSDLQREGFGRPLAADAELQRGDLVFWKGHVAMMVDAQTMIHANAHHMACVYEGLAEATIRIKAQGDGDILARKRVL</sequence>
<evidence type="ECO:0000259" key="5">
    <source>
        <dbReference type="PROSITE" id="PS51935"/>
    </source>
</evidence>
<evidence type="ECO:0000256" key="3">
    <source>
        <dbReference type="ARBA" id="ARBA00022801"/>
    </source>
</evidence>
<dbReference type="Pfam" id="PF00877">
    <property type="entry name" value="NLPC_P60"/>
    <property type="match status" value="1"/>
</dbReference>
<keyword evidence="2" id="KW-0645">Protease</keyword>
<dbReference type="InterPro" id="IPR000064">
    <property type="entry name" value="NLP_P60_dom"/>
</dbReference>
<dbReference type="SUPFAM" id="SSF54001">
    <property type="entry name" value="Cysteine proteinases"/>
    <property type="match status" value="1"/>
</dbReference>
<evidence type="ECO:0000313" key="7">
    <source>
        <dbReference type="Proteomes" id="UP000193623"/>
    </source>
</evidence>
<protein>
    <submittedName>
        <fullName evidence="6">Gamma-D-glutamyl-L-lysine endopeptidase</fullName>
        <ecNumber evidence="6">3.4.-.-</ecNumber>
    </submittedName>
</protein>
<dbReference type="OrthoDB" id="9813368at2"/>
<keyword evidence="4" id="KW-0788">Thiol protease</keyword>
<dbReference type="PROSITE" id="PS51935">
    <property type="entry name" value="NLPC_P60"/>
    <property type="match status" value="1"/>
</dbReference>
<dbReference type="RefSeq" id="WP_085863833.1">
    <property type="nucleotide sequence ID" value="NZ_FWFT01000002.1"/>
</dbReference>
<accession>A0A1Y5S1E6</accession>
<dbReference type="Proteomes" id="UP000193623">
    <property type="component" value="Unassembled WGS sequence"/>
</dbReference>
<dbReference type="Pfam" id="PF18348">
    <property type="entry name" value="SH3_16"/>
    <property type="match status" value="1"/>
</dbReference>